<dbReference type="EMBL" id="CP001135">
    <property type="protein sequence ID" value="ACY83873.1"/>
    <property type="molecule type" value="Genomic_DNA"/>
</dbReference>
<protein>
    <submittedName>
        <fullName evidence="1">Uncharacterized protein</fullName>
    </submittedName>
</protein>
<keyword evidence="2" id="KW-1185">Reference proteome</keyword>
<name>A0AAU8PCE2_EDWPI</name>
<organism evidence="1 2">
    <name type="scientific">Edwardsiella piscicida</name>
    <dbReference type="NCBI Taxonomy" id="1263550"/>
    <lineage>
        <taxon>Bacteria</taxon>
        <taxon>Pseudomonadati</taxon>
        <taxon>Pseudomonadota</taxon>
        <taxon>Gammaproteobacteria</taxon>
        <taxon>Enterobacterales</taxon>
        <taxon>Hafniaceae</taxon>
        <taxon>Edwardsiella</taxon>
    </lineage>
</organism>
<dbReference type="AlphaFoldDB" id="A0AAU8PCE2"/>
<evidence type="ECO:0000313" key="2">
    <source>
        <dbReference type="Proteomes" id="UP000002634"/>
    </source>
</evidence>
<gene>
    <name evidence="1" type="ordered locus">ETAE_1028</name>
</gene>
<proteinExistence type="predicted"/>
<accession>A0AAU8PCE2</accession>
<dbReference type="Proteomes" id="UP000002634">
    <property type="component" value="Chromosome"/>
</dbReference>
<reference evidence="1 2" key="1">
    <citation type="journal article" date="2009" name="PLoS ONE">
        <title>Genome sequence of the versatile fish pathogen Edwardsiella tarda provides insights into its adaptation to broad host ranges and intracellular niches.</title>
        <authorList>
            <person name="Wang Q."/>
            <person name="Yang M."/>
            <person name="Xiao J."/>
            <person name="Wu H."/>
            <person name="Wang X."/>
            <person name="Lv Y."/>
            <person name="Xu L."/>
            <person name="Zheng H."/>
            <person name="Wang S."/>
            <person name="Zhao G."/>
            <person name="Liu Q."/>
            <person name="Zhang Y."/>
        </authorList>
    </citation>
    <scope>NUCLEOTIDE SEQUENCE [LARGE SCALE GENOMIC DNA]</scope>
    <source>
        <strain evidence="2">EIB202 / CCTCC M208068</strain>
    </source>
</reference>
<sequence>MQKRNQFIVLHHIFYLYDITNNQENCSLIMVAESEKGYSA</sequence>
<dbReference type="KEGG" id="etr:ETAE_1028"/>
<evidence type="ECO:0000313" key="1">
    <source>
        <dbReference type="EMBL" id="ACY83873.1"/>
    </source>
</evidence>